<evidence type="ECO:0000313" key="3">
    <source>
        <dbReference type="EMBL" id="KAF7505592.1"/>
    </source>
</evidence>
<protein>
    <recommendedName>
        <fullName evidence="2">BZIP domain-containing protein</fullName>
    </recommendedName>
</protein>
<feature type="region of interest" description="Disordered" evidence="1">
    <location>
        <begin position="311"/>
        <end position="376"/>
    </location>
</feature>
<feature type="domain" description="BZIP" evidence="2">
    <location>
        <begin position="59"/>
        <end position="74"/>
    </location>
</feature>
<evidence type="ECO:0000313" key="4">
    <source>
        <dbReference type="Proteomes" id="UP000606974"/>
    </source>
</evidence>
<dbReference type="OrthoDB" id="4363578at2759"/>
<dbReference type="AlphaFoldDB" id="A0A8H7AD75"/>
<keyword evidence="4" id="KW-1185">Reference proteome</keyword>
<feature type="region of interest" description="Disordered" evidence="1">
    <location>
        <begin position="1"/>
        <end position="72"/>
    </location>
</feature>
<feature type="compositionally biased region" description="Polar residues" evidence="1">
    <location>
        <begin position="311"/>
        <end position="325"/>
    </location>
</feature>
<dbReference type="PANTHER" id="PTHR39607:SF1">
    <property type="entry name" value="B-ZIP TRANSCRIPTION FACTOR (EUROFUNG)"/>
    <property type="match status" value="1"/>
</dbReference>
<dbReference type="EMBL" id="JAACFV010000105">
    <property type="protein sequence ID" value="KAF7505592.1"/>
    <property type="molecule type" value="Genomic_DNA"/>
</dbReference>
<gene>
    <name evidence="3" type="ORF">GJ744_000601</name>
</gene>
<dbReference type="GO" id="GO:0003700">
    <property type="term" value="F:DNA-binding transcription factor activity"/>
    <property type="evidence" value="ECO:0007669"/>
    <property type="project" value="InterPro"/>
</dbReference>
<reference evidence="3" key="1">
    <citation type="submission" date="2020-02" db="EMBL/GenBank/DDBJ databases">
        <authorList>
            <person name="Palmer J.M."/>
        </authorList>
    </citation>
    <scope>NUCLEOTIDE SEQUENCE</scope>
    <source>
        <strain evidence="3">EPUS1.4</strain>
        <tissue evidence="3">Thallus</tissue>
    </source>
</reference>
<feature type="compositionally biased region" description="Low complexity" evidence="1">
    <location>
        <begin position="341"/>
        <end position="366"/>
    </location>
</feature>
<sequence length="611" mass="66644">MPDNRATQSARPSAVRGSGRSHPADPLSSGRRRIAKASTAQAATQSKDTSAGFLDRREKKRIQNRVAQRTYRARMKHRLEELQGKLDWHQQRLADISNSSSGNEGSNEQGNRTSDGGLQKLPETPPMRTESASIRISPRPIHQEETMVPNDVDLQGTNGQCIDTSEQYGIFRQTYPGQTGAPHEALDNGPSLPDVTDIEQIQPFSSDHVRYPIQNDFTSFTQAQDWPLIEQIGQQRYVADKEFPVLESHSGHTPDFPKTPNQESLSETLLKQPKNHVWADYGQLNIGERLPDSGSIYHAQYATEGVITLSASKPTDGTTTGTSRSAARDSPASNVGPCSPVGKAVNGVTVAVAGGDEGDNNGNDSGQDADSDGDDSQMTLEDEFISILQQMRGAGFSDLESMVSEYYTADVSSDSTISARQRISRKHSLPQVLADLRESMETWTPWESHGCQNEILKSAESIFIEEYNHFLIDSGDLPFASALENDDGDDWPKKPLRTNSSSHVAAKSGSIRFGSAFMMSQIYPTLKKIFQNELPSIWALVNALAMENDAIAPQDRHGPVLAAMTILCYGNQTSSNILSTLLDGCFEDGLWSSNTASISAAGNGLGRSTNH</sequence>
<dbReference type="Gene3D" id="1.20.5.170">
    <property type="match status" value="1"/>
</dbReference>
<feature type="compositionally biased region" description="Low complexity" evidence="1">
    <location>
        <begin position="36"/>
        <end position="51"/>
    </location>
</feature>
<dbReference type="CDD" id="cd14688">
    <property type="entry name" value="bZIP_YAP"/>
    <property type="match status" value="1"/>
</dbReference>
<dbReference type="PROSITE" id="PS00036">
    <property type="entry name" value="BZIP_BASIC"/>
    <property type="match status" value="1"/>
</dbReference>
<dbReference type="SUPFAM" id="SSF57959">
    <property type="entry name" value="Leucine zipper domain"/>
    <property type="match status" value="1"/>
</dbReference>
<name>A0A8H7AD75_9EURO</name>
<dbReference type="Proteomes" id="UP000606974">
    <property type="component" value="Unassembled WGS sequence"/>
</dbReference>
<feature type="compositionally biased region" description="Polar residues" evidence="1">
    <location>
        <begin position="1"/>
        <end position="11"/>
    </location>
</feature>
<evidence type="ECO:0000256" key="1">
    <source>
        <dbReference type="SAM" id="MobiDB-lite"/>
    </source>
</evidence>
<accession>A0A8H7AD75</accession>
<dbReference type="PANTHER" id="PTHR39607">
    <property type="entry name" value="XANTHOCILLIN BIOSYNTHESIS CLUSTER TRANSCRIPTION FACTOR XANC-RELATED"/>
    <property type="match status" value="1"/>
</dbReference>
<evidence type="ECO:0000259" key="2">
    <source>
        <dbReference type="PROSITE" id="PS00036"/>
    </source>
</evidence>
<feature type="region of interest" description="Disordered" evidence="1">
    <location>
        <begin position="96"/>
        <end position="134"/>
    </location>
</feature>
<feature type="compositionally biased region" description="Acidic residues" evidence="1">
    <location>
        <begin position="367"/>
        <end position="376"/>
    </location>
</feature>
<feature type="compositionally biased region" description="Low complexity" evidence="1">
    <location>
        <begin position="97"/>
        <end position="111"/>
    </location>
</feature>
<dbReference type="InterPro" id="IPR004827">
    <property type="entry name" value="bZIP"/>
</dbReference>
<organism evidence="3 4">
    <name type="scientific">Endocarpon pusillum</name>
    <dbReference type="NCBI Taxonomy" id="364733"/>
    <lineage>
        <taxon>Eukaryota</taxon>
        <taxon>Fungi</taxon>
        <taxon>Dikarya</taxon>
        <taxon>Ascomycota</taxon>
        <taxon>Pezizomycotina</taxon>
        <taxon>Eurotiomycetes</taxon>
        <taxon>Chaetothyriomycetidae</taxon>
        <taxon>Verrucariales</taxon>
        <taxon>Verrucariaceae</taxon>
        <taxon>Endocarpon</taxon>
    </lineage>
</organism>
<comment type="caution">
    <text evidence="3">The sequence shown here is derived from an EMBL/GenBank/DDBJ whole genome shotgun (WGS) entry which is preliminary data.</text>
</comment>
<proteinExistence type="predicted"/>
<dbReference type="InterPro" id="IPR046347">
    <property type="entry name" value="bZIP_sf"/>
</dbReference>
<dbReference type="InterPro" id="IPR052635">
    <property type="entry name" value="Sec_Metab_Biosynth_Reg"/>
</dbReference>